<evidence type="ECO:0000313" key="2">
    <source>
        <dbReference type="EMBL" id="BBI63679.1"/>
    </source>
</evidence>
<dbReference type="EMBL" id="AP019514">
    <property type="protein sequence ID" value="BBI63679.1"/>
    <property type="molecule type" value="Genomic_DNA"/>
</dbReference>
<protein>
    <submittedName>
        <fullName evidence="2">Uncharacterized protein</fullName>
    </submittedName>
</protein>
<keyword evidence="1" id="KW-0472">Membrane</keyword>
<feature type="transmembrane region" description="Helical" evidence="1">
    <location>
        <begin position="39"/>
        <end position="57"/>
    </location>
</feature>
<reference evidence="2 3" key="1">
    <citation type="journal article" date="2019" name="Microbiol. Resour. Announc.">
        <title>Complete Genome Sequence of Halomonas sulfidaeris Strain Esulfide1 Isolated from a Metal Sulfide Rock at a Depth of 2,200 Meters, Obtained Using Nanopore Sequencing.</title>
        <authorList>
            <person name="Saito M."/>
            <person name="Nishigata A."/>
            <person name="Galipon J."/>
            <person name="Arakawa K."/>
        </authorList>
    </citation>
    <scope>NUCLEOTIDE SEQUENCE [LARGE SCALE GENOMIC DNA]</scope>
    <source>
        <strain evidence="2 3">ATCC BAA-803</strain>
    </source>
</reference>
<evidence type="ECO:0000256" key="1">
    <source>
        <dbReference type="SAM" id="Phobius"/>
    </source>
</evidence>
<dbReference type="AlphaFoldDB" id="A0A455UHJ0"/>
<accession>A0A455UHJ0</accession>
<name>A0A455UHJ0_9GAMM</name>
<organism evidence="2 3">
    <name type="scientific">Vreelandella sulfidaeris</name>
    <dbReference type="NCBI Taxonomy" id="115553"/>
    <lineage>
        <taxon>Bacteria</taxon>
        <taxon>Pseudomonadati</taxon>
        <taxon>Pseudomonadota</taxon>
        <taxon>Gammaproteobacteria</taxon>
        <taxon>Oceanospirillales</taxon>
        <taxon>Halomonadaceae</taxon>
        <taxon>Vreelandella</taxon>
    </lineage>
</organism>
<keyword evidence="1" id="KW-0812">Transmembrane</keyword>
<dbReference type="KEGG" id="hsr:HSBAA_49850"/>
<feature type="transmembrane region" description="Helical" evidence="1">
    <location>
        <begin position="12"/>
        <end position="33"/>
    </location>
</feature>
<proteinExistence type="predicted"/>
<dbReference type="Proteomes" id="UP000320231">
    <property type="component" value="Chromosome"/>
</dbReference>
<sequence>MGYRTLLRDHRSVLSIAFLAMFSSSLGQSYFIGLFKPPFQTTWGLVSASLAPLMLWLR</sequence>
<keyword evidence="1" id="KW-1133">Transmembrane helix</keyword>
<evidence type="ECO:0000313" key="3">
    <source>
        <dbReference type="Proteomes" id="UP000320231"/>
    </source>
</evidence>
<gene>
    <name evidence="2" type="ORF">HSBAA_49850</name>
</gene>